<dbReference type="InterPro" id="IPR033906">
    <property type="entry name" value="Lipase_N"/>
</dbReference>
<dbReference type="SUPFAM" id="SSF53474">
    <property type="entry name" value="alpha/beta-Hydrolases"/>
    <property type="match status" value="1"/>
</dbReference>
<evidence type="ECO:0000256" key="15">
    <source>
        <dbReference type="ARBA" id="ARBA00023369"/>
    </source>
</evidence>
<evidence type="ECO:0000256" key="10">
    <source>
        <dbReference type="ARBA" id="ARBA00022963"/>
    </source>
</evidence>
<proteinExistence type="inferred from homology"/>
<keyword evidence="23" id="KW-1185">Reference proteome</keyword>
<dbReference type="GO" id="GO:0046872">
    <property type="term" value="F:metal ion binding"/>
    <property type="evidence" value="ECO:0007669"/>
    <property type="project" value="UniProtKB-KW"/>
</dbReference>
<dbReference type="PANTHER" id="PTHR11610">
    <property type="entry name" value="LIPASE"/>
    <property type="match status" value="1"/>
</dbReference>
<dbReference type="InterPro" id="IPR013818">
    <property type="entry name" value="Lipase"/>
</dbReference>
<feature type="domain" description="Lipase" evidence="21">
    <location>
        <begin position="18"/>
        <end position="354"/>
    </location>
</feature>
<evidence type="ECO:0000256" key="2">
    <source>
        <dbReference type="ARBA" id="ARBA00004613"/>
    </source>
</evidence>
<evidence type="ECO:0000256" key="19">
    <source>
        <dbReference type="RuleBase" id="RU004262"/>
    </source>
</evidence>
<dbReference type="InterPro" id="IPR016272">
    <property type="entry name" value="Lipase_LIPH"/>
</dbReference>
<evidence type="ECO:0000313" key="23">
    <source>
        <dbReference type="Proteomes" id="UP000694569"/>
    </source>
</evidence>
<keyword evidence="7 18" id="KW-0479">Metal-binding</keyword>
<reference evidence="22" key="1">
    <citation type="submission" date="2025-08" db="UniProtKB">
        <authorList>
            <consortium name="Ensembl"/>
        </authorList>
    </citation>
    <scope>IDENTIFICATION</scope>
</reference>
<keyword evidence="12" id="KW-0472">Membrane</keyword>
<keyword evidence="10 20" id="KW-0442">Lipid degradation</keyword>
<dbReference type="PANTHER" id="PTHR11610:SF165">
    <property type="entry name" value="PANCREATIC LIPASE-RELATED PROTEIN 2"/>
    <property type="match status" value="1"/>
</dbReference>
<dbReference type="SUPFAM" id="SSF49723">
    <property type="entry name" value="Lipase/lipooxygenase domain (PLAT/LH2 domain)"/>
    <property type="match status" value="1"/>
</dbReference>
<evidence type="ECO:0000256" key="8">
    <source>
        <dbReference type="ARBA" id="ARBA00022801"/>
    </source>
</evidence>
<keyword evidence="13 20" id="KW-1015">Disulfide bond</keyword>
<keyword evidence="6 20" id="KW-0964">Secreted</keyword>
<evidence type="ECO:0000256" key="7">
    <source>
        <dbReference type="ARBA" id="ARBA00022723"/>
    </source>
</evidence>
<dbReference type="GO" id="GO:0016042">
    <property type="term" value="P:lipid catabolic process"/>
    <property type="evidence" value="ECO:0007669"/>
    <property type="project" value="UniProtKB-KW"/>
</dbReference>
<feature type="binding site" evidence="18">
    <location>
        <position position="213"/>
    </location>
    <ligand>
        <name>Ca(2+)</name>
        <dbReference type="ChEBI" id="CHEBI:29108"/>
    </ligand>
</feature>
<evidence type="ECO:0000256" key="13">
    <source>
        <dbReference type="ARBA" id="ARBA00023157"/>
    </source>
</evidence>
<evidence type="ECO:0000256" key="3">
    <source>
        <dbReference type="ARBA" id="ARBA00005189"/>
    </source>
</evidence>
<sequence>MVPLWLLILLSAGVVLGKEVCYDKIGCFSNERPWSWTEERPISRLPWSPQQIQAKFLLHTRENPVDFQVLDAFNESSISASNFKASRKSRFIIHGFINSGEGSWLTDMCTAILTVEDVNCFCVDWRKGAFTLYTQAANNVRVVGAVIAYFIDTLVNTAGYSPSDVYLIGHSLGAQAAGEAGKRRPGVSRITGLSPAGPYFQGTPPEVRLDPTDADFVDVIHTDTSSLIAHLGFKGFGTSQLLGNLDFFPNGGKTMPGCEFHIPFLFHPDDLWHDGENFIACDHLRSYKYFTESITNPEGFFGFLADAYDHFQMGAGFPCPDTGCPSMGYYADKYAGITAQNKVFYLDTLADSPYASWRYMISVKEHSLLALFKDSQITIHGSLGETKKDEIHGGHIYRDHNYVTYLDLAVYVGDVHKMVFTFKHRLPGSLPSPLTSISVSIQSGKDGKLYKVCGNESRQENALTLPFC</sequence>
<evidence type="ECO:0000256" key="4">
    <source>
        <dbReference type="ARBA" id="ARBA00010701"/>
    </source>
</evidence>
<dbReference type="Proteomes" id="UP000694569">
    <property type="component" value="Unplaced"/>
</dbReference>
<dbReference type="GO" id="GO:0004465">
    <property type="term" value="F:lipoprotein lipase activity"/>
    <property type="evidence" value="ECO:0007669"/>
    <property type="project" value="TreeGrafter"/>
</dbReference>
<evidence type="ECO:0000256" key="18">
    <source>
        <dbReference type="PIRSR" id="PIRSR000865-2"/>
    </source>
</evidence>
<evidence type="ECO:0000256" key="6">
    <source>
        <dbReference type="ARBA" id="ARBA00022525"/>
    </source>
</evidence>
<protein>
    <recommendedName>
        <fullName evidence="5 20">Triacylglycerol lipase</fullName>
        <ecNumber evidence="5 20">3.1.1.3</ecNumber>
    </recommendedName>
    <alternativeName>
        <fullName evidence="20">Pancreatic lipase</fullName>
    </alternativeName>
</protein>
<organism evidence="22 23">
    <name type="scientific">Leptobrachium leishanense</name>
    <name type="common">Leishan spiny toad</name>
    <dbReference type="NCBI Taxonomy" id="445787"/>
    <lineage>
        <taxon>Eukaryota</taxon>
        <taxon>Metazoa</taxon>
        <taxon>Chordata</taxon>
        <taxon>Craniata</taxon>
        <taxon>Vertebrata</taxon>
        <taxon>Euteleostomi</taxon>
        <taxon>Amphibia</taxon>
        <taxon>Batrachia</taxon>
        <taxon>Anura</taxon>
        <taxon>Pelobatoidea</taxon>
        <taxon>Megophryidae</taxon>
        <taxon>Leptobrachium</taxon>
    </lineage>
</organism>
<dbReference type="InterPro" id="IPR029058">
    <property type="entry name" value="AB_hydrolase_fold"/>
</dbReference>
<keyword evidence="14" id="KW-0325">Glycoprotein</keyword>
<feature type="binding site" evidence="18">
    <location>
        <position position="210"/>
    </location>
    <ligand>
        <name>Ca(2+)</name>
        <dbReference type="ChEBI" id="CHEBI:29108"/>
    </ligand>
</feature>
<dbReference type="InterPro" id="IPR002331">
    <property type="entry name" value="Lipase_panc"/>
</dbReference>
<dbReference type="InterPro" id="IPR000734">
    <property type="entry name" value="TAG_lipase"/>
</dbReference>
<dbReference type="Gene3D" id="3.40.50.1820">
    <property type="entry name" value="alpha/beta hydrolase"/>
    <property type="match status" value="1"/>
</dbReference>
<accession>A0A8C5WI63</accession>
<keyword evidence="11 20" id="KW-0443">Lipid metabolism</keyword>
<evidence type="ECO:0000256" key="11">
    <source>
        <dbReference type="ARBA" id="ARBA00023098"/>
    </source>
</evidence>
<name>A0A8C5WI63_9ANUR</name>
<dbReference type="EC" id="3.1.1.3" evidence="5 20"/>
<comment type="catalytic activity">
    <reaction evidence="15">
        <text>a triacylglycerol + H2O = a diacylglycerol + a fatty acid + H(+)</text>
        <dbReference type="Rhea" id="RHEA:12044"/>
        <dbReference type="ChEBI" id="CHEBI:15377"/>
        <dbReference type="ChEBI" id="CHEBI:15378"/>
        <dbReference type="ChEBI" id="CHEBI:17855"/>
        <dbReference type="ChEBI" id="CHEBI:18035"/>
        <dbReference type="ChEBI" id="CHEBI:28868"/>
        <dbReference type="EC" id="3.1.1.3"/>
    </reaction>
    <physiologicalReaction direction="left-to-right" evidence="15">
        <dbReference type="Rhea" id="RHEA:12045"/>
    </physiologicalReaction>
</comment>
<dbReference type="InterPro" id="IPR036392">
    <property type="entry name" value="PLAT/LH2_dom_sf"/>
</dbReference>
<dbReference type="OrthoDB" id="199913at2759"/>
<comment type="similarity">
    <text evidence="4 19">Belongs to the AB hydrolase superfamily. Lipase family.</text>
</comment>
<dbReference type="PRINTS" id="PR00823">
    <property type="entry name" value="PANCLIPASE"/>
</dbReference>
<evidence type="ECO:0000313" key="22">
    <source>
        <dbReference type="Ensembl" id="ENSLLEP00000039829.1"/>
    </source>
</evidence>
<dbReference type="PRINTS" id="PR00821">
    <property type="entry name" value="TAGLIPASE"/>
</dbReference>
<comment type="subcellular location">
    <subcellularLocation>
        <location evidence="1">Endomembrane system</location>
        <topology evidence="1">Peripheral membrane protein</topology>
    </subcellularLocation>
    <subcellularLocation>
        <location evidence="2 20">Secreted</location>
    </subcellularLocation>
</comment>
<feature type="binding site" evidence="18">
    <location>
        <position position="208"/>
    </location>
    <ligand>
        <name>Ca(2+)</name>
        <dbReference type="ChEBI" id="CHEBI:29108"/>
    </ligand>
</feature>
<feature type="chain" id="PRO_5034324609" description="Triacylglycerol lipase" evidence="20">
    <location>
        <begin position="18"/>
        <end position="468"/>
    </location>
</feature>
<dbReference type="GO" id="GO:0012505">
    <property type="term" value="C:endomembrane system"/>
    <property type="evidence" value="ECO:0007669"/>
    <property type="project" value="UniProtKB-SubCell"/>
</dbReference>
<reference evidence="22" key="2">
    <citation type="submission" date="2025-09" db="UniProtKB">
        <authorList>
            <consortium name="Ensembl"/>
        </authorList>
    </citation>
    <scope>IDENTIFICATION</scope>
</reference>
<comment type="catalytic activity">
    <reaction evidence="16">
        <text>1,2,3-tributanoylglycerol + H2O = dibutanoylglycerol + butanoate + H(+)</text>
        <dbReference type="Rhea" id="RHEA:40475"/>
        <dbReference type="ChEBI" id="CHEBI:15377"/>
        <dbReference type="ChEBI" id="CHEBI:15378"/>
        <dbReference type="ChEBI" id="CHEBI:17968"/>
        <dbReference type="ChEBI" id="CHEBI:35020"/>
        <dbReference type="ChEBI" id="CHEBI:76478"/>
    </reaction>
    <physiologicalReaction direction="left-to-right" evidence="16">
        <dbReference type="Rhea" id="RHEA:40476"/>
    </physiologicalReaction>
</comment>
<dbReference type="PIRSF" id="PIRSF000865">
    <property type="entry name" value="Lipoprotein_lipase_LIPH"/>
    <property type="match status" value="1"/>
</dbReference>
<dbReference type="Ensembl" id="ENSLLET00000041433.1">
    <property type="protein sequence ID" value="ENSLLEP00000039829.1"/>
    <property type="gene ID" value="ENSLLEG00000025335.1"/>
</dbReference>
<evidence type="ECO:0000256" key="16">
    <source>
        <dbReference type="ARBA" id="ARBA00048377"/>
    </source>
</evidence>
<dbReference type="Pfam" id="PF00151">
    <property type="entry name" value="Lipase"/>
    <property type="match status" value="1"/>
</dbReference>
<evidence type="ECO:0000256" key="12">
    <source>
        <dbReference type="ARBA" id="ARBA00023136"/>
    </source>
</evidence>
<keyword evidence="8" id="KW-0378">Hydrolase</keyword>
<comment type="catalytic activity">
    <reaction evidence="17">
        <text>1,2,3-tri-(9Z-octadecenoyl)-glycerol + H2O = di-(9Z)-octadecenoylglycerol + (9Z)-octadecenoate + H(+)</text>
        <dbReference type="Rhea" id="RHEA:38575"/>
        <dbReference type="ChEBI" id="CHEBI:15377"/>
        <dbReference type="ChEBI" id="CHEBI:15378"/>
        <dbReference type="ChEBI" id="CHEBI:30823"/>
        <dbReference type="ChEBI" id="CHEBI:53753"/>
        <dbReference type="ChEBI" id="CHEBI:75945"/>
    </reaction>
    <physiologicalReaction direction="left-to-right" evidence="17">
        <dbReference type="Rhea" id="RHEA:38576"/>
    </physiologicalReaction>
</comment>
<dbReference type="FunFam" id="3.40.50.1820:FF:000033">
    <property type="entry name" value="Pancreatic triacylglycerol lipase"/>
    <property type="match status" value="1"/>
</dbReference>
<evidence type="ECO:0000256" key="9">
    <source>
        <dbReference type="ARBA" id="ARBA00022837"/>
    </source>
</evidence>
<dbReference type="CDD" id="cd00707">
    <property type="entry name" value="Pancreat_lipase_like"/>
    <property type="match status" value="1"/>
</dbReference>
<keyword evidence="9 18" id="KW-0106">Calcium</keyword>
<dbReference type="GO" id="GO:0005615">
    <property type="term" value="C:extracellular space"/>
    <property type="evidence" value="ECO:0007669"/>
    <property type="project" value="TreeGrafter"/>
</dbReference>
<keyword evidence="20" id="KW-0732">Signal</keyword>
<evidence type="ECO:0000256" key="17">
    <source>
        <dbReference type="ARBA" id="ARBA00048386"/>
    </source>
</evidence>
<evidence type="ECO:0000256" key="5">
    <source>
        <dbReference type="ARBA" id="ARBA00013279"/>
    </source>
</evidence>
<evidence type="ECO:0000256" key="20">
    <source>
        <dbReference type="RuleBase" id="RU362046"/>
    </source>
</evidence>
<comment type="pathway">
    <text evidence="3">Lipid metabolism.</text>
</comment>
<evidence type="ECO:0000256" key="14">
    <source>
        <dbReference type="ARBA" id="ARBA00023180"/>
    </source>
</evidence>
<evidence type="ECO:0000256" key="1">
    <source>
        <dbReference type="ARBA" id="ARBA00004184"/>
    </source>
</evidence>
<feature type="signal peptide" evidence="20">
    <location>
        <begin position="1"/>
        <end position="17"/>
    </location>
</feature>
<evidence type="ECO:0000259" key="21">
    <source>
        <dbReference type="Pfam" id="PF00151"/>
    </source>
</evidence>
<dbReference type="GeneTree" id="ENSGT00940000155139"/>
<dbReference type="AlphaFoldDB" id="A0A8C5WI63"/>
<dbReference type="Gene3D" id="2.60.60.20">
    <property type="entry name" value="PLAT/LH2 domain"/>
    <property type="match status" value="1"/>
</dbReference>